<name>Q67P28_SYMTH</name>
<dbReference type="STRING" id="292459.STH1580"/>
<keyword evidence="3" id="KW-1133">Transmembrane helix</keyword>
<feature type="compositionally biased region" description="Gly residues" evidence="2">
    <location>
        <begin position="373"/>
        <end position="385"/>
    </location>
</feature>
<feature type="region of interest" description="Disordered" evidence="2">
    <location>
        <begin position="345"/>
        <end position="385"/>
    </location>
</feature>
<keyword evidence="6" id="KW-1185">Reference proteome</keyword>
<dbReference type="EMBL" id="AP006840">
    <property type="protein sequence ID" value="BAD40565.1"/>
    <property type="molecule type" value="Genomic_DNA"/>
</dbReference>
<dbReference type="InterPro" id="IPR025645">
    <property type="entry name" value="DUF4349"/>
</dbReference>
<dbReference type="eggNOG" id="COG3206">
    <property type="taxonomic scope" value="Bacteria"/>
</dbReference>
<keyword evidence="3" id="KW-0812">Transmembrane</keyword>
<feature type="compositionally biased region" description="Low complexity" evidence="2">
    <location>
        <begin position="354"/>
        <end position="369"/>
    </location>
</feature>
<organism evidence="5 6">
    <name type="scientific">Symbiobacterium thermophilum (strain DSM 24528 / JCM 14929 / IAM 14863 / T)</name>
    <dbReference type="NCBI Taxonomy" id="292459"/>
    <lineage>
        <taxon>Bacteria</taxon>
        <taxon>Bacillati</taxon>
        <taxon>Bacillota</taxon>
        <taxon>Clostridia</taxon>
        <taxon>Eubacteriales</taxon>
        <taxon>Symbiobacteriaceae</taxon>
        <taxon>Symbiobacterium</taxon>
    </lineage>
</organism>
<evidence type="ECO:0000313" key="5">
    <source>
        <dbReference type="EMBL" id="BAD40565.1"/>
    </source>
</evidence>
<sequence>MDPGAAAAGGSGTGPLRGPSIGQDACAHREGLHRMNDRKRTVWLALLVVLSLILGGCGGAPQSAARDSGGPGGRSGSASSPSPAPAAEVPAGTPWAGSVSFLDTAENPGDEAAAPTADRKIIQNAEVELSVRDVDEALTSITDALTRSGGYVQENRVTGTREQGRRVAMTLRVPAGNFGPLLDLLRELGEVQSLRQWTNDVTEEYLDLEARIETGEAHLAQLNRLYERSGTISEMIELEREIARVTAELESLKGRYNFLANQVAFSTVSVFMYEPGVPAPARSPQSLGERMRDSFLFSWNATIHFAEGLLVALVGLIPGLLFLAVLVGIVGGVIWLIVRVRRGRGGPPGGGSRGEPAARPLYSPPGADTAGDRPGGGAGAGQAEG</sequence>
<dbReference type="Proteomes" id="UP000000417">
    <property type="component" value="Chromosome"/>
</dbReference>
<dbReference type="Pfam" id="PF14257">
    <property type="entry name" value="DUF4349"/>
    <property type="match status" value="1"/>
</dbReference>
<keyword evidence="1" id="KW-0175">Coiled coil</keyword>
<dbReference type="KEGG" id="sth:STH1580"/>
<feature type="region of interest" description="Disordered" evidence="2">
    <location>
        <begin position="1"/>
        <end position="23"/>
    </location>
</feature>
<evidence type="ECO:0000256" key="3">
    <source>
        <dbReference type="SAM" id="Phobius"/>
    </source>
</evidence>
<evidence type="ECO:0000256" key="1">
    <source>
        <dbReference type="SAM" id="Coils"/>
    </source>
</evidence>
<evidence type="ECO:0000256" key="2">
    <source>
        <dbReference type="SAM" id="MobiDB-lite"/>
    </source>
</evidence>
<feature type="domain" description="DUF4349" evidence="4">
    <location>
        <begin position="119"/>
        <end position="330"/>
    </location>
</feature>
<feature type="coiled-coil region" evidence="1">
    <location>
        <begin position="235"/>
        <end position="262"/>
    </location>
</feature>
<feature type="transmembrane region" description="Helical" evidence="3">
    <location>
        <begin position="309"/>
        <end position="338"/>
    </location>
</feature>
<dbReference type="AlphaFoldDB" id="Q67P28"/>
<feature type="compositionally biased region" description="Low complexity" evidence="2">
    <location>
        <begin position="76"/>
        <end position="92"/>
    </location>
</feature>
<reference evidence="5 6" key="1">
    <citation type="journal article" date="2004" name="Nucleic Acids Res.">
        <title>Genome sequence of Symbiobacterium thermophilum, an uncultivable bacterium that depends on microbial commensalism.</title>
        <authorList>
            <person name="Ueda K."/>
            <person name="Yamashita A."/>
            <person name="Ishikawa J."/>
            <person name="Shimada M."/>
            <person name="Watsuji T."/>
            <person name="Morimura K."/>
            <person name="Ikeda H."/>
            <person name="Hattori M."/>
            <person name="Beppu T."/>
        </authorList>
    </citation>
    <scope>NUCLEOTIDE SEQUENCE [LARGE SCALE GENOMIC DNA]</scope>
    <source>
        <strain evidence="6">T / IAM 14863</strain>
    </source>
</reference>
<protein>
    <recommendedName>
        <fullName evidence="4">DUF4349 domain-containing protein</fullName>
    </recommendedName>
</protein>
<accession>Q67P28</accession>
<dbReference type="HOGENOM" id="CLU_717515_0_0_9"/>
<evidence type="ECO:0000259" key="4">
    <source>
        <dbReference type="Pfam" id="PF14257"/>
    </source>
</evidence>
<feature type="transmembrane region" description="Helical" evidence="3">
    <location>
        <begin position="42"/>
        <end position="61"/>
    </location>
</feature>
<proteinExistence type="predicted"/>
<gene>
    <name evidence="5" type="ordered locus">STH1580</name>
</gene>
<feature type="region of interest" description="Disordered" evidence="2">
    <location>
        <begin position="60"/>
        <end position="117"/>
    </location>
</feature>
<evidence type="ECO:0000313" key="6">
    <source>
        <dbReference type="Proteomes" id="UP000000417"/>
    </source>
</evidence>
<keyword evidence="3" id="KW-0472">Membrane</keyword>